<protein>
    <recommendedName>
        <fullName evidence="4">Type VII secretion protein EccB</fullName>
    </recommendedName>
</protein>
<keyword evidence="1" id="KW-0812">Transmembrane</keyword>
<feature type="transmembrane region" description="Helical" evidence="1">
    <location>
        <begin position="44"/>
        <end position="65"/>
    </location>
</feature>
<dbReference type="InterPro" id="IPR007795">
    <property type="entry name" value="T7SS_EccB"/>
</dbReference>
<dbReference type="AlphaFoldDB" id="G7I050"/>
<dbReference type="EMBL" id="CAFW01000087">
    <property type="protein sequence ID" value="CCE55815.1"/>
    <property type="molecule type" value="Genomic_DNA"/>
</dbReference>
<evidence type="ECO:0000313" key="2">
    <source>
        <dbReference type="EMBL" id="CCE55815.1"/>
    </source>
</evidence>
<dbReference type="Proteomes" id="UP000004840">
    <property type="component" value="Unassembled WGS sequence"/>
</dbReference>
<organism evidence="2 3">
    <name type="scientific">Corynebacterium casei UCMA 3821</name>
    <dbReference type="NCBI Taxonomy" id="1110505"/>
    <lineage>
        <taxon>Bacteria</taxon>
        <taxon>Bacillati</taxon>
        <taxon>Actinomycetota</taxon>
        <taxon>Actinomycetes</taxon>
        <taxon>Mycobacteriales</taxon>
        <taxon>Corynebacteriaceae</taxon>
        <taxon>Corynebacterium</taxon>
    </lineage>
</organism>
<dbReference type="Gene3D" id="3.30.2390.20">
    <property type="entry name" value="Type VII secretion system EccB, repeat 1 domain"/>
    <property type="match status" value="1"/>
</dbReference>
<sequence length="429" mass="45264">MSKLAPTTKAQVSGHKFLVRRMQHALVLGDISMIHDPLASRRRALIFGAIAVVLIALGSGLLAWLRPDPNPGDAQLLRSEQSQLYVRVEETLHPVANLASARLILGEAAEPASIGSSALEDAALGTPIGIADAPIELAAPPEIDPLAPRPDNTWAACLAPPVHDEPPFVTSATRDGDGVEHELVVSVGHELQELPEPAAAYLRHQDRDWLVTREGRALLPAANSDDGRIIRRALNLSEPVEVPAEFLNAFAENPPIRLPEVELLHADNQTWAQVDGGIVALTETQARVLADASAPLRTVSTQELAGLADITDPAIDVLPATVPSIVDGDSWLCANTEGAAVELTPVDSLVELPGESSASYFTGLSGGAVAVDTGSGVHVIESTGRRHELPDVALVDALGVDVQEAAWPIVRLLPEATALTRENALAASY</sequence>
<dbReference type="Pfam" id="PF05108">
    <property type="entry name" value="T7SS_ESX1_EccB"/>
    <property type="match status" value="1"/>
</dbReference>
<name>G7I050_9CORY</name>
<dbReference type="PANTHER" id="PTHR40765">
    <property type="entry name" value="ESX-2 SECRETION SYSTEM ATPASE ECCB2"/>
    <property type="match status" value="1"/>
</dbReference>
<dbReference type="PANTHER" id="PTHR40765:SF2">
    <property type="entry name" value="ESX-2 SECRETION SYSTEM ATPASE ECCB2"/>
    <property type="match status" value="1"/>
</dbReference>
<proteinExistence type="predicted"/>
<keyword evidence="1" id="KW-0472">Membrane</keyword>
<reference evidence="2 3" key="1">
    <citation type="journal article" date="2012" name="J. Bacteriol.">
        <title>Genome Sequence of Corynebacterium casei UCMA 3821, Isolated from a Smear-Ripened Cheese.</title>
        <authorList>
            <person name="Monnet C."/>
            <person name="Loux V."/>
            <person name="Bento P."/>
            <person name="Gibrat J.F."/>
            <person name="Straub C."/>
            <person name="Bonnarme P."/>
            <person name="Landaud S."/>
            <person name="Irlinger F."/>
        </authorList>
    </citation>
    <scope>NUCLEOTIDE SEQUENCE [LARGE SCALE GENOMIC DNA]</scope>
    <source>
        <strain evidence="2 3">UCMA 3821</strain>
    </source>
</reference>
<evidence type="ECO:0008006" key="4">
    <source>
        <dbReference type="Google" id="ProtNLM"/>
    </source>
</evidence>
<dbReference type="InterPro" id="IPR044857">
    <property type="entry name" value="T7SS_EccB_R1"/>
</dbReference>
<dbReference type="NCBIfam" id="TIGR03919">
    <property type="entry name" value="T7SS_EccB"/>
    <property type="match status" value="1"/>
</dbReference>
<dbReference type="GO" id="GO:0005576">
    <property type="term" value="C:extracellular region"/>
    <property type="evidence" value="ECO:0007669"/>
    <property type="project" value="TreeGrafter"/>
</dbReference>
<keyword evidence="1" id="KW-1133">Transmembrane helix</keyword>
<gene>
    <name evidence="2" type="ORF">CCAS_11685</name>
</gene>
<accession>G7I050</accession>
<evidence type="ECO:0000256" key="1">
    <source>
        <dbReference type="SAM" id="Phobius"/>
    </source>
</evidence>
<evidence type="ECO:0000313" key="3">
    <source>
        <dbReference type="Proteomes" id="UP000004840"/>
    </source>
</evidence>